<evidence type="ECO:0000313" key="2">
    <source>
        <dbReference type="Proteomes" id="UP001264340"/>
    </source>
</evidence>
<organism evidence="1 2">
    <name type="scientific">Paraburkholderia terricola</name>
    <dbReference type="NCBI Taxonomy" id="169427"/>
    <lineage>
        <taxon>Bacteria</taxon>
        <taxon>Pseudomonadati</taxon>
        <taxon>Pseudomonadota</taxon>
        <taxon>Betaproteobacteria</taxon>
        <taxon>Burkholderiales</taxon>
        <taxon>Burkholderiaceae</taxon>
        <taxon>Paraburkholderia</taxon>
    </lineage>
</organism>
<dbReference type="Proteomes" id="UP001264340">
    <property type="component" value="Unassembled WGS sequence"/>
</dbReference>
<evidence type="ECO:0000313" key="1">
    <source>
        <dbReference type="EMBL" id="MDR6412212.1"/>
    </source>
</evidence>
<sequence>MDESDALEFWNERAAIMQYDGGRSQPDAEYFAAVLMRRYAQRHGIEIRHHWLASITRGGAQWSDTEGKPVSNLAPYIPSQFRG</sequence>
<accession>A0ABU1LZM3</accession>
<name>A0ABU1LZM3_9BURK</name>
<reference evidence="1 2" key="1">
    <citation type="submission" date="2023-07" db="EMBL/GenBank/DDBJ databases">
        <title>Sorghum-associated microbial communities from plants grown in Nebraska, USA.</title>
        <authorList>
            <person name="Schachtman D."/>
        </authorList>
    </citation>
    <scope>NUCLEOTIDE SEQUENCE [LARGE SCALE GENOMIC DNA]</scope>
    <source>
        <strain evidence="1 2">DS1316</strain>
    </source>
</reference>
<comment type="caution">
    <text evidence="1">The sequence shown here is derived from an EMBL/GenBank/DDBJ whole genome shotgun (WGS) entry which is preliminary data.</text>
</comment>
<protein>
    <submittedName>
        <fullName evidence="1">Uncharacterized protein</fullName>
    </submittedName>
</protein>
<keyword evidence="2" id="KW-1185">Reference proteome</keyword>
<dbReference type="RefSeq" id="WP_310125994.1">
    <property type="nucleotide sequence ID" value="NZ_JAVDRP010000016.1"/>
</dbReference>
<proteinExistence type="predicted"/>
<dbReference type="EMBL" id="JAVDRP010000016">
    <property type="protein sequence ID" value="MDR6412212.1"/>
    <property type="molecule type" value="Genomic_DNA"/>
</dbReference>
<gene>
    <name evidence="1" type="ORF">J2804_005647</name>
</gene>